<dbReference type="Pfam" id="PF02880">
    <property type="entry name" value="PGM_PMM_III"/>
    <property type="match status" value="1"/>
</dbReference>
<dbReference type="InterPro" id="IPR036900">
    <property type="entry name" value="A-D-PHexomutase_C_sf"/>
</dbReference>
<accession>A0A2G9YCY3</accession>
<evidence type="ECO:0000256" key="5">
    <source>
        <dbReference type="ARBA" id="ARBA00023235"/>
    </source>
</evidence>
<dbReference type="Gene3D" id="3.30.310.50">
    <property type="entry name" value="Alpha-D-phosphohexomutase, C-terminal domain"/>
    <property type="match status" value="1"/>
</dbReference>
<dbReference type="EMBL" id="PCRH01000040">
    <property type="protein sequence ID" value="PIP17096.1"/>
    <property type="molecule type" value="Genomic_DNA"/>
</dbReference>
<keyword evidence="4" id="KW-0460">Magnesium</keyword>
<protein>
    <recommendedName>
        <fullName evidence="6">Alpha-D-phosphohexomutase alpha/beta/alpha domain-containing protein</fullName>
    </recommendedName>
</protein>
<gene>
    <name evidence="7" type="ORF">COX44_01790</name>
</gene>
<evidence type="ECO:0000256" key="1">
    <source>
        <dbReference type="ARBA" id="ARBA00001946"/>
    </source>
</evidence>
<dbReference type="InterPro" id="IPR016055">
    <property type="entry name" value="A-D-PHexomutase_a/b/a-I/II/III"/>
</dbReference>
<evidence type="ECO:0000313" key="7">
    <source>
        <dbReference type="EMBL" id="PIP17096.1"/>
    </source>
</evidence>
<keyword evidence="5" id="KW-0413">Isomerase</keyword>
<dbReference type="InterPro" id="IPR005846">
    <property type="entry name" value="A-D-PHexomutase_a/b/a-III"/>
</dbReference>
<evidence type="ECO:0000259" key="6">
    <source>
        <dbReference type="Pfam" id="PF02880"/>
    </source>
</evidence>
<feature type="domain" description="Alpha-D-phosphohexomutase alpha/beta/alpha" evidence="6">
    <location>
        <begin position="60"/>
        <end position="160"/>
    </location>
</feature>
<proteinExistence type="predicted"/>
<evidence type="ECO:0000256" key="4">
    <source>
        <dbReference type="ARBA" id="ARBA00022842"/>
    </source>
</evidence>
<keyword evidence="3" id="KW-0479">Metal-binding</keyword>
<name>A0A2G9YCY3_9BACT</name>
<dbReference type="PANTHER" id="PTHR43771">
    <property type="entry name" value="PHOSPHOMANNOMUTASE"/>
    <property type="match status" value="1"/>
</dbReference>
<reference evidence="7 8" key="1">
    <citation type="submission" date="2017-09" db="EMBL/GenBank/DDBJ databases">
        <title>Depth-based differentiation of microbial function through sediment-hosted aquifers and enrichment of novel symbionts in the deep terrestrial subsurface.</title>
        <authorList>
            <person name="Probst A.J."/>
            <person name="Ladd B."/>
            <person name="Jarett J.K."/>
            <person name="Geller-Mcgrath D.E."/>
            <person name="Sieber C.M."/>
            <person name="Emerson J.B."/>
            <person name="Anantharaman K."/>
            <person name="Thomas B.C."/>
            <person name="Malmstrom R."/>
            <person name="Stieglmeier M."/>
            <person name="Klingl A."/>
            <person name="Woyke T."/>
            <person name="Ryan C.M."/>
            <person name="Banfield J.F."/>
        </authorList>
    </citation>
    <scope>NUCLEOTIDE SEQUENCE [LARGE SCALE GENOMIC DNA]</scope>
    <source>
        <strain evidence="7">CG23_combo_of_CG06-09_8_20_14_all_37_13</strain>
    </source>
</reference>
<dbReference type="Gene3D" id="3.40.120.10">
    <property type="entry name" value="Alpha-D-Glucose-1,6-Bisphosphate, subunit A, domain 3"/>
    <property type="match status" value="2"/>
</dbReference>
<evidence type="ECO:0000256" key="3">
    <source>
        <dbReference type="ARBA" id="ARBA00022723"/>
    </source>
</evidence>
<dbReference type="GO" id="GO:0046872">
    <property type="term" value="F:metal ion binding"/>
    <property type="evidence" value="ECO:0007669"/>
    <property type="project" value="UniProtKB-KW"/>
</dbReference>
<comment type="cofactor">
    <cofactor evidence="1">
        <name>Mg(2+)</name>
        <dbReference type="ChEBI" id="CHEBI:18420"/>
    </cofactor>
</comment>
<dbReference type="Proteomes" id="UP000231480">
    <property type="component" value="Unassembled WGS sequence"/>
</dbReference>
<dbReference type="SUPFAM" id="SSF55957">
    <property type="entry name" value="Phosphoglucomutase, C-terminal domain"/>
    <property type="match status" value="1"/>
</dbReference>
<dbReference type="GO" id="GO:0016868">
    <property type="term" value="F:intramolecular phosphotransferase activity"/>
    <property type="evidence" value="ECO:0007669"/>
    <property type="project" value="InterPro"/>
</dbReference>
<evidence type="ECO:0000313" key="8">
    <source>
        <dbReference type="Proteomes" id="UP000231480"/>
    </source>
</evidence>
<dbReference type="AlphaFoldDB" id="A0A2G9YCY3"/>
<dbReference type="GO" id="GO:0005975">
    <property type="term" value="P:carbohydrate metabolic process"/>
    <property type="evidence" value="ECO:0007669"/>
    <property type="project" value="InterPro"/>
</dbReference>
<organism evidence="7 8">
    <name type="scientific">Candidatus Portnoybacteria bacterium CG23_combo_of_CG06-09_8_20_14_all_37_13</name>
    <dbReference type="NCBI Taxonomy" id="1974819"/>
    <lineage>
        <taxon>Bacteria</taxon>
        <taxon>Candidatus Portnoyibacteriota</taxon>
    </lineage>
</organism>
<evidence type="ECO:0000256" key="2">
    <source>
        <dbReference type="ARBA" id="ARBA00022553"/>
    </source>
</evidence>
<dbReference type="SUPFAM" id="SSF53738">
    <property type="entry name" value="Phosphoglucomutase, first 3 domains"/>
    <property type="match status" value="1"/>
</dbReference>
<dbReference type="PANTHER" id="PTHR43771:SF1">
    <property type="entry name" value="PHOSPHOMANNOMUTASE"/>
    <property type="match status" value="1"/>
</dbReference>
<comment type="caution">
    <text evidence="7">The sequence shown here is derived from an EMBL/GenBank/DDBJ whole genome shotgun (WGS) entry which is preliminary data.</text>
</comment>
<sequence length="241" mass="28150">MINKQVLRKLKKDYFEYILSWVDRKKLLKSKAKFTVSWDADGDRVFFKDEKNKKVPAYFITALLAEIIQQKYPKAKIAHDSRLVWAIRETVKRTCICKAGWSNFLNFIRKNRILFGGETSGHYYFASSASKLVLNDGLIPVLLIAEKIAKTGKSLAELIRPYQAQYFISPEINFKEKIDLKKLEKNYLGAKISHLDGLSIEYPDYRFNLRPSQTENLWRLNIEARDKNLLQAKKLELLKIL</sequence>
<keyword evidence="2" id="KW-0597">Phosphoprotein</keyword>